<dbReference type="GO" id="GO:0000398">
    <property type="term" value="P:mRNA splicing, via spliceosome"/>
    <property type="evidence" value="ECO:0007669"/>
    <property type="project" value="InterPro"/>
</dbReference>
<dbReference type="GO" id="GO:0005681">
    <property type="term" value="C:spliceosomal complex"/>
    <property type="evidence" value="ECO:0007669"/>
    <property type="project" value="InterPro"/>
</dbReference>
<feature type="compositionally biased region" description="Low complexity" evidence="7">
    <location>
        <begin position="378"/>
        <end position="388"/>
    </location>
</feature>
<dbReference type="PROSITE" id="PS50171">
    <property type="entry name" value="ZF_MATRIN"/>
    <property type="match status" value="1"/>
</dbReference>
<keyword evidence="10" id="KW-1185">Reference proteome</keyword>
<dbReference type="Pfam" id="PF16837">
    <property type="entry name" value="SF3A3"/>
    <property type="match status" value="1"/>
</dbReference>
<dbReference type="InterPro" id="IPR024598">
    <property type="entry name" value="SF3a60/Prp9_C"/>
</dbReference>
<dbReference type="GO" id="GO:0003723">
    <property type="term" value="F:RNA binding"/>
    <property type="evidence" value="ECO:0007669"/>
    <property type="project" value="InterPro"/>
</dbReference>
<dbReference type="EMBL" id="LT598449">
    <property type="protein sequence ID" value="SCU78946.1"/>
    <property type="molecule type" value="Genomic_DNA"/>
</dbReference>
<evidence type="ECO:0000256" key="5">
    <source>
        <dbReference type="ARBA" id="ARBA00022833"/>
    </source>
</evidence>
<proteinExistence type="inferred from homology"/>
<dbReference type="InterPro" id="IPR000690">
    <property type="entry name" value="Matrin/U1-C_Znf_C2H2"/>
</dbReference>
<evidence type="ECO:0000256" key="2">
    <source>
        <dbReference type="ARBA" id="ARBA00008776"/>
    </source>
</evidence>
<dbReference type="PANTHER" id="PTHR12786:SF2">
    <property type="entry name" value="SPLICING FACTOR 3A SUBUNIT 3"/>
    <property type="match status" value="1"/>
</dbReference>
<evidence type="ECO:0000313" key="10">
    <source>
        <dbReference type="Proteomes" id="UP000189911"/>
    </source>
</evidence>
<keyword evidence="6" id="KW-0539">Nucleus</keyword>
<name>A0A1G4IQE3_9SACH</name>
<dbReference type="PANTHER" id="PTHR12786">
    <property type="entry name" value="SPLICING FACTOR SF3A-RELATED"/>
    <property type="match status" value="1"/>
</dbReference>
<comment type="subcellular location">
    <subcellularLocation>
        <location evidence="1">Nucleus</location>
    </subcellularLocation>
</comment>
<protein>
    <submittedName>
        <fullName evidence="9">LANO_0A04566g1_1</fullName>
    </submittedName>
</protein>
<evidence type="ECO:0000256" key="6">
    <source>
        <dbReference type="ARBA" id="ARBA00023242"/>
    </source>
</evidence>
<dbReference type="Pfam" id="PF16958">
    <property type="entry name" value="PRP9_N"/>
    <property type="match status" value="1"/>
</dbReference>
<dbReference type="InterPro" id="IPR013087">
    <property type="entry name" value="Znf_C2H2_type"/>
</dbReference>
<dbReference type="InterPro" id="IPR036236">
    <property type="entry name" value="Znf_C2H2_sf"/>
</dbReference>
<dbReference type="Pfam" id="PF12171">
    <property type="entry name" value="zf-C2H2_jaz"/>
    <property type="match status" value="1"/>
</dbReference>
<evidence type="ECO:0000313" key="9">
    <source>
        <dbReference type="EMBL" id="SCU78946.1"/>
    </source>
</evidence>
<organism evidence="9 10">
    <name type="scientific">Lachancea nothofagi CBS 11611</name>
    <dbReference type="NCBI Taxonomy" id="1266666"/>
    <lineage>
        <taxon>Eukaryota</taxon>
        <taxon>Fungi</taxon>
        <taxon>Dikarya</taxon>
        <taxon>Ascomycota</taxon>
        <taxon>Saccharomycotina</taxon>
        <taxon>Saccharomycetes</taxon>
        <taxon>Saccharomycetales</taxon>
        <taxon>Saccharomycetaceae</taxon>
        <taxon>Lachancea</taxon>
    </lineage>
</organism>
<dbReference type="PROSITE" id="PS00028">
    <property type="entry name" value="ZINC_FINGER_C2H2_1"/>
    <property type="match status" value="1"/>
</dbReference>
<feature type="region of interest" description="Disordered" evidence="7">
    <location>
        <begin position="365"/>
        <end position="388"/>
    </location>
</feature>
<feature type="domain" description="Matrin-type" evidence="8">
    <location>
        <begin position="414"/>
        <end position="445"/>
    </location>
</feature>
<evidence type="ECO:0000256" key="4">
    <source>
        <dbReference type="ARBA" id="ARBA00022771"/>
    </source>
</evidence>
<gene>
    <name evidence="9" type="ORF">LANO_0A04566G</name>
</gene>
<evidence type="ECO:0000256" key="3">
    <source>
        <dbReference type="ARBA" id="ARBA00022723"/>
    </source>
</evidence>
<dbReference type="InterPro" id="IPR051421">
    <property type="entry name" value="RNA_Proc_DNA_Dmg_Regulator"/>
</dbReference>
<evidence type="ECO:0000259" key="8">
    <source>
        <dbReference type="PROSITE" id="PS50171"/>
    </source>
</evidence>
<keyword evidence="5" id="KW-0862">Zinc</keyword>
<keyword evidence="3" id="KW-0479">Metal-binding</keyword>
<dbReference type="InterPro" id="IPR031590">
    <property type="entry name" value="PRP9_N"/>
</dbReference>
<keyword evidence="4" id="KW-0863">Zinc-finger</keyword>
<evidence type="ECO:0000256" key="1">
    <source>
        <dbReference type="ARBA" id="ARBA00004123"/>
    </source>
</evidence>
<dbReference type="SUPFAM" id="SSF57667">
    <property type="entry name" value="beta-beta-alpha zinc fingers"/>
    <property type="match status" value="1"/>
</dbReference>
<dbReference type="Gene3D" id="3.30.160.60">
    <property type="entry name" value="Classic Zinc Finger"/>
    <property type="match status" value="1"/>
</dbReference>
<dbReference type="OrthoDB" id="2160351at2759"/>
<sequence length="511" mass="58891">MATYETARDALEQQETIENAIAVRLNRNPELFFRSVDQWKTMGMDWQFPEESLSQKEGNRVYSISKPRRSRKQLLSQEHEIKAFLDTYRRNCCLLENINFGNNENEVSDNSIDQLLAKIESINSQFPETTEDDVGDEFAMFSSSTSTHRNILSRKAQNLDINAIFTRDEQYGELLDLNTYHLQWLGVVKNGDVTFLQFLDELDKFKSNNFLLKPAVSRSSSRYRDFVNSLLQYLEDYAKRAYSLLEWDSVYSKISIAYQPYLAEPIEVLSGSLYCIPCDKNFKAETVYRSHLSGKKHLSNRVKNESFLAQEHKLHQFCTFLTSELSRTREFVERKLAFTSEERAQELARITAAYEAPAYDPQEPEVEFSPEFKKSSATEDSSTATDASFSLPLGPDGFPIPYWLYKLQGLDIEYRCEICGNCVYKGRRQFEKHFSEQRHTFGLRRLGIEPTATFQGVTTISDAQNLASHLKTRTVTTVHPGAVKLDLEVEDDDGNVMSEQVYQELKKQGLL</sequence>
<dbReference type="Proteomes" id="UP000189911">
    <property type="component" value="Chromosome A"/>
</dbReference>
<dbReference type="Pfam" id="PF11931">
    <property type="entry name" value="SF3a60_Prp9_C"/>
    <property type="match status" value="1"/>
</dbReference>
<accession>A0A1G4IQE3</accession>
<dbReference type="GO" id="GO:0008270">
    <property type="term" value="F:zinc ion binding"/>
    <property type="evidence" value="ECO:0007669"/>
    <property type="project" value="UniProtKB-KW"/>
</dbReference>
<dbReference type="InterPro" id="IPR022755">
    <property type="entry name" value="Znf_C2H2_jaz"/>
</dbReference>
<evidence type="ECO:0000256" key="7">
    <source>
        <dbReference type="SAM" id="MobiDB-lite"/>
    </source>
</evidence>
<comment type="similarity">
    <text evidence="2">Belongs to the SF3A3 family.</text>
</comment>
<reference evidence="10" key="1">
    <citation type="submission" date="2016-03" db="EMBL/GenBank/DDBJ databases">
        <authorList>
            <person name="Devillers Hugo."/>
        </authorList>
    </citation>
    <scope>NUCLEOTIDE SEQUENCE [LARGE SCALE GENOMIC DNA]</scope>
</reference>
<dbReference type="InterPro" id="IPR031774">
    <property type="entry name" value="SF3A3_dom"/>
</dbReference>
<dbReference type="AlphaFoldDB" id="A0A1G4IQE3"/>